<dbReference type="GO" id="GO:0006270">
    <property type="term" value="P:DNA replication initiation"/>
    <property type="evidence" value="ECO:0007669"/>
    <property type="project" value="TreeGrafter"/>
</dbReference>
<organism evidence="15 17">
    <name type="scientific">[Clostridium] leptum DSM 753</name>
    <dbReference type="NCBI Taxonomy" id="428125"/>
    <lineage>
        <taxon>Bacteria</taxon>
        <taxon>Bacillati</taxon>
        <taxon>Bacillota</taxon>
        <taxon>Clostridia</taxon>
        <taxon>Eubacteriales</taxon>
        <taxon>Oscillospiraceae</taxon>
        <taxon>Oscillospiraceae incertae sedis</taxon>
    </lineage>
</organism>
<dbReference type="InterPro" id="IPR011545">
    <property type="entry name" value="DEAD/DEAH_box_helicase_dom"/>
</dbReference>
<keyword evidence="18" id="KW-1185">Reference proteome</keyword>
<accession>A7VUU0</accession>
<dbReference type="PANTHER" id="PTHR30580:SF0">
    <property type="entry name" value="PRIMOSOMAL PROTEIN N"/>
    <property type="match status" value="1"/>
</dbReference>
<dbReference type="CDD" id="cd18804">
    <property type="entry name" value="SF2_C_priA"/>
    <property type="match status" value="1"/>
</dbReference>
<dbReference type="NCBIfam" id="NF004066">
    <property type="entry name" value="PRK05580.1-3"/>
    <property type="match status" value="1"/>
</dbReference>
<dbReference type="Pfam" id="PF00270">
    <property type="entry name" value="DEAD"/>
    <property type="match status" value="1"/>
</dbReference>
<dbReference type="PROSITE" id="PS51192">
    <property type="entry name" value="HELICASE_ATP_BIND_1"/>
    <property type="match status" value="1"/>
</dbReference>
<comment type="catalytic activity">
    <reaction evidence="12">
        <text>Couples ATP hydrolysis with the unwinding of duplex DNA by translocating in the 3'-5' direction.</text>
        <dbReference type="EC" id="5.6.2.4"/>
    </reaction>
</comment>
<dbReference type="GO" id="GO:1990077">
    <property type="term" value="C:primosome complex"/>
    <property type="evidence" value="ECO:0007669"/>
    <property type="project" value="UniProtKB-UniRule"/>
</dbReference>
<dbReference type="Gene3D" id="3.40.1440.60">
    <property type="entry name" value="PriA, 3(prime) DNA-binding domain"/>
    <property type="match status" value="1"/>
</dbReference>
<evidence type="ECO:0000256" key="2">
    <source>
        <dbReference type="ARBA" id="ARBA00022705"/>
    </source>
</evidence>
<feature type="binding site" evidence="12">
    <location>
        <position position="551"/>
    </location>
    <ligand>
        <name>Zn(2+)</name>
        <dbReference type="ChEBI" id="CHEBI:29105"/>
        <label>2</label>
    </ligand>
</feature>
<dbReference type="GO" id="GO:0003677">
    <property type="term" value="F:DNA binding"/>
    <property type="evidence" value="ECO:0007669"/>
    <property type="project" value="UniProtKB-UniRule"/>
</dbReference>
<dbReference type="GO" id="GO:0008270">
    <property type="term" value="F:zinc ion binding"/>
    <property type="evidence" value="ECO:0007669"/>
    <property type="project" value="UniProtKB-UniRule"/>
</dbReference>
<dbReference type="GO" id="GO:0043138">
    <property type="term" value="F:3'-5' DNA helicase activity"/>
    <property type="evidence" value="ECO:0007669"/>
    <property type="project" value="UniProtKB-EC"/>
</dbReference>
<comment type="similarity">
    <text evidence="12">Belongs to the helicase family. PriA subfamily.</text>
</comment>
<keyword evidence="8 12" id="KW-0067">ATP-binding</keyword>
<feature type="binding site" evidence="12">
    <location>
        <position position="567"/>
    </location>
    <ligand>
        <name>Zn(2+)</name>
        <dbReference type="ChEBI" id="CHEBI:29105"/>
        <label>1</label>
    </ligand>
</feature>
<dbReference type="NCBIfam" id="TIGR00595">
    <property type="entry name" value="priA"/>
    <property type="match status" value="1"/>
</dbReference>
<dbReference type="PANTHER" id="PTHR30580">
    <property type="entry name" value="PRIMOSOMAL PROTEIN N"/>
    <property type="match status" value="1"/>
</dbReference>
<dbReference type="EC" id="5.6.2.4" evidence="12"/>
<feature type="domain" description="Helicase ATP-binding" evidence="13">
    <location>
        <begin position="296"/>
        <end position="462"/>
    </location>
</feature>
<evidence type="ECO:0000256" key="6">
    <source>
        <dbReference type="ARBA" id="ARBA00022806"/>
    </source>
</evidence>
<gene>
    <name evidence="12 15" type="primary">priA</name>
    <name evidence="16" type="ORF">CH238_06840</name>
    <name evidence="15" type="ORF">CLOLEP_02337</name>
</gene>
<comment type="subunit">
    <text evidence="12">Component of the replication restart primosome.</text>
</comment>
<dbReference type="SUPFAM" id="SSF52540">
    <property type="entry name" value="P-loop containing nucleoside triphosphate hydrolases"/>
    <property type="match status" value="2"/>
</dbReference>
<dbReference type="SMART" id="SM00487">
    <property type="entry name" value="DEXDc"/>
    <property type="match status" value="1"/>
</dbReference>
<dbReference type="GO" id="GO:0006269">
    <property type="term" value="P:DNA replication, synthesis of primer"/>
    <property type="evidence" value="ECO:0007669"/>
    <property type="project" value="UniProtKB-KW"/>
</dbReference>
<dbReference type="EMBL" id="ABCB02000019">
    <property type="protein sequence ID" value="EDO60740.1"/>
    <property type="molecule type" value="Genomic_DNA"/>
</dbReference>
<feature type="binding site" evidence="12">
    <location>
        <position position="524"/>
    </location>
    <ligand>
        <name>Zn(2+)</name>
        <dbReference type="ChEBI" id="CHEBI:29105"/>
        <label>1</label>
    </ligand>
</feature>
<evidence type="ECO:0000256" key="10">
    <source>
        <dbReference type="ARBA" id="ARBA00023235"/>
    </source>
</evidence>
<reference evidence="16 18" key="3">
    <citation type="submission" date="2017-07" db="EMBL/GenBank/DDBJ databases">
        <title>Prevalence of linear plasmids in Cutibacterium (Propionibacterium) acnes isolates obtained from prostatic tissue.</title>
        <authorList>
            <person name="Davidsson S."/>
            <person name="Carlsson J."/>
            <person name="Molling P."/>
            <person name="Andren O."/>
            <person name="Andersson S.-O."/>
            <person name="Brzuszkiewicz E."/>
            <person name="Poehlein A."/>
            <person name="Al-Zeer M."/>
            <person name="Brinkmann V."/>
            <person name="Scavenius C."/>
            <person name="Nazipi S."/>
            <person name="Soderquist B."/>
            <person name="Bruggemann H."/>
        </authorList>
    </citation>
    <scope>NUCLEOTIDE SEQUENCE [LARGE SCALE GENOMIC DNA]</scope>
    <source>
        <strain evidence="16 18">DSM 753</strain>
    </source>
</reference>
<dbReference type="Pfam" id="PF00271">
    <property type="entry name" value="Helicase_C"/>
    <property type="match status" value="1"/>
</dbReference>
<dbReference type="Proteomes" id="UP000220611">
    <property type="component" value="Unassembled WGS sequence"/>
</dbReference>
<dbReference type="OrthoDB" id="9759544at2"/>
<evidence type="ECO:0000256" key="7">
    <source>
        <dbReference type="ARBA" id="ARBA00022833"/>
    </source>
</evidence>
<dbReference type="InterPro" id="IPR014001">
    <property type="entry name" value="Helicase_ATP-bd"/>
</dbReference>
<dbReference type="InterPro" id="IPR042115">
    <property type="entry name" value="PriA_3primeBD_sf"/>
</dbReference>
<dbReference type="Pfam" id="PF17764">
    <property type="entry name" value="PriA_3primeBD"/>
    <property type="match status" value="1"/>
</dbReference>
<comment type="caution">
    <text evidence="15">The sequence shown here is derived from an EMBL/GenBank/DDBJ whole genome shotgun (WGS) entry which is preliminary data.</text>
</comment>
<keyword evidence="6 12" id="KW-0347">Helicase</keyword>
<dbReference type="GO" id="GO:0006302">
    <property type="term" value="P:double-strand break repair"/>
    <property type="evidence" value="ECO:0007669"/>
    <property type="project" value="InterPro"/>
</dbReference>
<evidence type="ECO:0000256" key="9">
    <source>
        <dbReference type="ARBA" id="ARBA00023125"/>
    </source>
</evidence>
<dbReference type="GO" id="GO:0016787">
    <property type="term" value="F:hydrolase activity"/>
    <property type="evidence" value="ECO:0007669"/>
    <property type="project" value="UniProtKB-KW"/>
</dbReference>
<dbReference type="HAMAP" id="MF_00983">
    <property type="entry name" value="PriA"/>
    <property type="match status" value="1"/>
</dbReference>
<reference evidence="15 17" key="2">
    <citation type="submission" date="2007-08" db="EMBL/GenBank/DDBJ databases">
        <authorList>
            <person name="Fulton L."/>
            <person name="Clifton S."/>
            <person name="Fulton B."/>
            <person name="Xu J."/>
            <person name="Minx P."/>
            <person name="Pepin K.H."/>
            <person name="Johnson M."/>
            <person name="Thiruvilangam P."/>
            <person name="Bhonagiri V."/>
            <person name="Nash W.E."/>
            <person name="Wang C."/>
            <person name="Mardis E.R."/>
            <person name="Wilson R.K."/>
        </authorList>
    </citation>
    <scope>NUCLEOTIDE SEQUENCE [LARGE SCALE GENOMIC DNA]</scope>
    <source>
        <strain evidence="15 17">DSM 753</strain>
    </source>
</reference>
<dbReference type="GO" id="GO:0005524">
    <property type="term" value="F:ATP binding"/>
    <property type="evidence" value="ECO:0007669"/>
    <property type="project" value="UniProtKB-UniRule"/>
</dbReference>
<keyword evidence="2 12" id="KW-0235">DNA replication</keyword>
<evidence type="ECO:0000256" key="4">
    <source>
        <dbReference type="ARBA" id="ARBA00022741"/>
    </source>
</evidence>
<feature type="domain" description="Helicase C-terminal" evidence="14">
    <location>
        <begin position="559"/>
        <end position="718"/>
    </location>
</feature>
<keyword evidence="1 12" id="KW-0639">Primosome</keyword>
<dbReference type="Gene3D" id="3.40.50.300">
    <property type="entry name" value="P-loop containing nucleotide triphosphate hydrolases"/>
    <property type="match status" value="2"/>
</dbReference>
<comment type="cofactor">
    <cofactor evidence="12">
        <name>Zn(2+)</name>
        <dbReference type="ChEBI" id="CHEBI:29105"/>
    </cofactor>
    <text evidence="12">Binds 2 zinc ions per subunit.</text>
</comment>
<keyword evidence="3 12" id="KW-0479">Metal-binding</keyword>
<dbReference type="HOGENOM" id="CLU_013353_3_1_9"/>
<dbReference type="eggNOG" id="COG1198">
    <property type="taxonomic scope" value="Bacteria"/>
</dbReference>
<feature type="binding site" evidence="12">
    <location>
        <position position="533"/>
    </location>
    <ligand>
        <name>Zn(2+)</name>
        <dbReference type="ChEBI" id="CHEBI:29105"/>
        <label>2</label>
    </ligand>
</feature>
<protein>
    <recommendedName>
        <fullName evidence="12">Replication restart protein PriA</fullName>
    </recommendedName>
    <alternativeName>
        <fullName evidence="12">ATP-dependent DNA helicase PriA</fullName>
        <ecNumber evidence="12">5.6.2.4</ecNumber>
    </alternativeName>
    <alternativeName>
        <fullName evidence="12">DNA 3'-5' helicase PriA</fullName>
    </alternativeName>
</protein>
<dbReference type="InterPro" id="IPR041236">
    <property type="entry name" value="PriA_C"/>
</dbReference>
<dbReference type="EMBL" id="NOXF01000004">
    <property type="protein sequence ID" value="PEQ24674.1"/>
    <property type="molecule type" value="Genomic_DNA"/>
</dbReference>
<dbReference type="Pfam" id="PF18319">
    <property type="entry name" value="Zn_ribbon_PriA"/>
    <property type="match status" value="1"/>
</dbReference>
<evidence type="ECO:0000256" key="8">
    <source>
        <dbReference type="ARBA" id="ARBA00022840"/>
    </source>
</evidence>
<dbReference type="InterPro" id="IPR027417">
    <property type="entry name" value="P-loop_NTPase"/>
</dbReference>
<comment type="function">
    <text evidence="12">Initiates the restart of stalled replication forks, which reloads the replicative helicase on sites other than the origin of replication. Recognizes and binds to abandoned replication forks and remodels them to uncover a helicase loading site. Promotes assembly of the primosome at these replication forks.</text>
</comment>
<dbReference type="SMART" id="SM00490">
    <property type="entry name" value="HELICc"/>
    <property type="match status" value="1"/>
</dbReference>
<reference evidence="15 17" key="1">
    <citation type="submission" date="2007-08" db="EMBL/GenBank/DDBJ databases">
        <title>Draft genome sequence of Clostridium leptum (DSM 753).</title>
        <authorList>
            <person name="Sudarsanam P."/>
            <person name="Ley R."/>
            <person name="Guruge J."/>
            <person name="Turnbaugh P.J."/>
            <person name="Mahowald M."/>
            <person name="Liep D."/>
            <person name="Gordon J."/>
        </authorList>
    </citation>
    <scope>NUCLEOTIDE SEQUENCE [LARGE SCALE GENOMIC DNA]</scope>
    <source>
        <strain evidence="15 17">DSM 753</strain>
    </source>
</reference>
<dbReference type="Pfam" id="PF18074">
    <property type="entry name" value="PriA_C"/>
    <property type="match status" value="1"/>
</dbReference>
<dbReference type="GO" id="GO:0006310">
    <property type="term" value="P:DNA recombination"/>
    <property type="evidence" value="ECO:0007669"/>
    <property type="project" value="InterPro"/>
</dbReference>
<feature type="binding site" evidence="12">
    <location>
        <position position="536"/>
    </location>
    <ligand>
        <name>Zn(2+)</name>
        <dbReference type="ChEBI" id="CHEBI:29105"/>
        <label>2</label>
    </ligand>
</feature>
<comment type="catalytic activity">
    <reaction evidence="11 12">
        <text>ATP + H2O = ADP + phosphate + H(+)</text>
        <dbReference type="Rhea" id="RHEA:13065"/>
        <dbReference type="ChEBI" id="CHEBI:15377"/>
        <dbReference type="ChEBI" id="CHEBI:15378"/>
        <dbReference type="ChEBI" id="CHEBI:30616"/>
        <dbReference type="ChEBI" id="CHEBI:43474"/>
        <dbReference type="ChEBI" id="CHEBI:456216"/>
        <dbReference type="EC" id="5.6.2.4"/>
    </reaction>
</comment>
<evidence type="ECO:0000256" key="11">
    <source>
        <dbReference type="ARBA" id="ARBA00048988"/>
    </source>
</evidence>
<dbReference type="FunFam" id="3.40.50.300:FF:000489">
    <property type="entry name" value="Primosome assembly protein PriA"/>
    <property type="match status" value="1"/>
</dbReference>
<evidence type="ECO:0000256" key="12">
    <source>
        <dbReference type="HAMAP-Rule" id="MF_00983"/>
    </source>
</evidence>
<feature type="binding site" evidence="12">
    <location>
        <position position="564"/>
    </location>
    <ligand>
        <name>Zn(2+)</name>
        <dbReference type="ChEBI" id="CHEBI:29105"/>
        <label>1</label>
    </ligand>
</feature>
<proteinExistence type="inferred from homology"/>
<evidence type="ECO:0000256" key="3">
    <source>
        <dbReference type="ARBA" id="ARBA00022723"/>
    </source>
</evidence>
<dbReference type="InterPro" id="IPR001650">
    <property type="entry name" value="Helicase_C-like"/>
</dbReference>
<dbReference type="InterPro" id="IPR005259">
    <property type="entry name" value="PriA"/>
</dbReference>
<name>A7VUU0_9FIRM</name>
<dbReference type="AlphaFoldDB" id="A7VUU0"/>
<sequence length="824" mass="92714">METARVGKVAVENTAYHFDKAYDYLIPQTLWAKAEKGCRVLVPFGGGNRTRQGLLMDVEEIRAGRTGSEEGLKSVKAVLDQTPLLSPEMLLLARWMKERYFCTLFDAVRVMLPAGLHYQVACSYQAARDIPPEKLEALGDEEKRLIAYLSRCRLPVRRDKLLTALGYEADNDLPEHMSRQGYLEKIDDAFRKIGDAMVKMVRLTEKGETGGVKLSPKQREVFSLLQTVGAASVKEVCYFTGVTAGVVDALVKKGLACCFESERYRNPYDGAPESAVKEEIVLTQEQQRAYEEQLAQYQSPDGGISLLYGVTGSGKTSVFLKLIDRAVEDKRGVILMVPEISLTPQMLALFQRRYGRQVAVFHSGLSMGERLDEWKRVKNGDALIALGTRSAVFAPFENLGLIIMDEEQEYTYKSEQAPRFHAREIAKFRCRWHRCLLTLASATPSVESYYLAQKGVYSLSTISNRYGGAKLPRVVVADMNQELLEGNTGPFSSVLMECLAENLRLRRQSILLLNRRGYHTFVNCRACGEPVTCPHCSISLTYHAANRRLMCHYCGYSIPFTDECPSCHQRQVRYAGAGTQKAEEAVEELFPEARILRMDADTTMAKYSHEKKLKQFADGEYDIMVGTQMVAKGLDFPNVTLVGVLSADQALYSDDFRSYERAFALLTQVVGRSGRGEKEGLAVIQTYTPENPVIQMAARQDYGAFFQGEIQMRKAMLYPPFADLCVVGFSGQQEENVEQAARYFTRELIALAQAEYASLPMRVIGPAKAAVPKVSGRYRYKLIIKNRFDKSFRELIARLLRQYGKQKEYAKTSVFVDINPDMIL</sequence>
<feature type="binding site" evidence="12">
    <location>
        <position position="554"/>
    </location>
    <ligand>
        <name>Zn(2+)</name>
        <dbReference type="ChEBI" id="CHEBI:29105"/>
        <label>2</label>
    </ligand>
</feature>
<evidence type="ECO:0000256" key="1">
    <source>
        <dbReference type="ARBA" id="ARBA00022515"/>
    </source>
</evidence>
<dbReference type="PROSITE" id="PS51194">
    <property type="entry name" value="HELICASE_CTER"/>
    <property type="match status" value="1"/>
</dbReference>
<keyword evidence="10 12" id="KW-0413">Isomerase</keyword>
<evidence type="ECO:0000313" key="15">
    <source>
        <dbReference type="EMBL" id="EDO60740.1"/>
    </source>
</evidence>
<dbReference type="FunFam" id="3.40.1440.60:FF:000001">
    <property type="entry name" value="Primosomal protein N"/>
    <property type="match status" value="1"/>
</dbReference>
<keyword evidence="4 12" id="KW-0547">Nucleotide-binding</keyword>
<dbReference type="Proteomes" id="UP000003490">
    <property type="component" value="Unassembled WGS sequence"/>
</dbReference>
<evidence type="ECO:0000256" key="5">
    <source>
        <dbReference type="ARBA" id="ARBA00022801"/>
    </source>
</evidence>
<feature type="binding site" evidence="12">
    <location>
        <position position="527"/>
    </location>
    <ligand>
        <name>Zn(2+)</name>
        <dbReference type="ChEBI" id="CHEBI:29105"/>
        <label>1</label>
    </ligand>
</feature>
<evidence type="ECO:0000313" key="17">
    <source>
        <dbReference type="Proteomes" id="UP000003490"/>
    </source>
</evidence>
<keyword evidence="7 12" id="KW-0862">Zinc</keyword>
<keyword evidence="5 12" id="KW-0378">Hydrolase</keyword>
<evidence type="ECO:0000313" key="18">
    <source>
        <dbReference type="Proteomes" id="UP000220611"/>
    </source>
</evidence>
<evidence type="ECO:0000313" key="16">
    <source>
        <dbReference type="EMBL" id="PEQ24674.1"/>
    </source>
</evidence>
<dbReference type="InterPro" id="IPR041222">
    <property type="entry name" value="PriA_3primeBD"/>
</dbReference>
<dbReference type="InterPro" id="IPR040498">
    <property type="entry name" value="PriA_CRR"/>
</dbReference>
<evidence type="ECO:0000259" key="14">
    <source>
        <dbReference type="PROSITE" id="PS51194"/>
    </source>
</evidence>
<keyword evidence="9 12" id="KW-0238">DNA-binding</keyword>
<evidence type="ECO:0000259" key="13">
    <source>
        <dbReference type="PROSITE" id="PS51192"/>
    </source>
</evidence>